<organism evidence="8 9">
    <name type="scientific">Sandarakinorhabdus glacialis</name>
    <dbReference type="NCBI Taxonomy" id="1614636"/>
    <lineage>
        <taxon>Bacteria</taxon>
        <taxon>Pseudomonadati</taxon>
        <taxon>Pseudomonadota</taxon>
        <taxon>Alphaproteobacteria</taxon>
        <taxon>Sphingomonadales</taxon>
        <taxon>Sphingosinicellaceae</taxon>
        <taxon>Sandarakinorhabdus</taxon>
    </lineage>
</organism>
<dbReference type="EMBL" id="BMJM01000016">
    <property type="protein sequence ID" value="GGE21456.1"/>
    <property type="molecule type" value="Genomic_DNA"/>
</dbReference>
<keyword evidence="2" id="KW-0229">DNA integration</keyword>
<dbReference type="Pfam" id="PF22022">
    <property type="entry name" value="Phage_int_M"/>
    <property type="match status" value="1"/>
</dbReference>
<feature type="domain" description="Tyr recombinase" evidence="6">
    <location>
        <begin position="204"/>
        <end position="384"/>
    </location>
</feature>
<dbReference type="PROSITE" id="PS51900">
    <property type="entry name" value="CB"/>
    <property type="match status" value="1"/>
</dbReference>
<evidence type="ECO:0000259" key="7">
    <source>
        <dbReference type="PROSITE" id="PS51900"/>
    </source>
</evidence>
<reference evidence="8" key="1">
    <citation type="journal article" date="2014" name="Int. J. Syst. Evol. Microbiol.">
        <title>Complete genome sequence of Corynebacterium casei LMG S-19264T (=DSM 44701T), isolated from a smear-ripened cheese.</title>
        <authorList>
            <consortium name="US DOE Joint Genome Institute (JGI-PGF)"/>
            <person name="Walter F."/>
            <person name="Albersmeier A."/>
            <person name="Kalinowski J."/>
            <person name="Ruckert C."/>
        </authorList>
    </citation>
    <scope>NUCLEOTIDE SEQUENCE</scope>
    <source>
        <strain evidence="8">CGMCC 1.15519</strain>
    </source>
</reference>
<evidence type="ECO:0000256" key="5">
    <source>
        <dbReference type="PROSITE-ProRule" id="PRU01248"/>
    </source>
</evidence>
<dbReference type="Gene3D" id="3.30.160.390">
    <property type="entry name" value="Integrase, DNA-binding domain"/>
    <property type="match status" value="1"/>
</dbReference>
<evidence type="ECO:0000313" key="9">
    <source>
        <dbReference type="Proteomes" id="UP000635071"/>
    </source>
</evidence>
<evidence type="ECO:0000256" key="1">
    <source>
        <dbReference type="ARBA" id="ARBA00008857"/>
    </source>
</evidence>
<dbReference type="InterPro" id="IPR011010">
    <property type="entry name" value="DNA_brk_join_enz"/>
</dbReference>
<sequence>MALKDTEIRAFRPAAKPFRRADEKGLYIEVCPNASKLWRFKYRHAGLEKRLALGAYPEVSLATARRKRDEARAMLAEDRDPAMARKREKLQAKLNADNSFAVIAEEFIATKLEGEGKSDATLIKARWFLDLLRPAIGRRPIVDIEPSEILAPLKQLERKGHHETARRVRAFASRVFRFAVATDRAKADPAALLKGGLISPKVKHHAAILEPEKLGALLRAIDGFNGSPVTLLALRIAPHVFVRPGELRHAEWVEFDIENAIWQIPAGKMKARRPHSVPLSSQVLGMIDELRDLTGSWPYLFPSMQTRLKPMSENTVNAAFRRMGFGNDEVTGHGLRSTASTLLNQSGRWHPDAIERALAHGDSDATRGAYHRGQYWDERVKMAKWWSDYLDQLRAQKP</sequence>
<evidence type="ECO:0000259" key="6">
    <source>
        <dbReference type="PROSITE" id="PS51898"/>
    </source>
</evidence>
<keyword evidence="3 5" id="KW-0238">DNA-binding</keyword>
<dbReference type="Gene3D" id="1.10.150.130">
    <property type="match status" value="1"/>
</dbReference>
<dbReference type="Pfam" id="PF13356">
    <property type="entry name" value="Arm-DNA-bind_3"/>
    <property type="match status" value="1"/>
</dbReference>
<evidence type="ECO:0000256" key="3">
    <source>
        <dbReference type="ARBA" id="ARBA00023125"/>
    </source>
</evidence>
<dbReference type="SUPFAM" id="SSF56349">
    <property type="entry name" value="DNA breaking-rejoining enzymes"/>
    <property type="match status" value="1"/>
</dbReference>
<evidence type="ECO:0000256" key="4">
    <source>
        <dbReference type="ARBA" id="ARBA00023172"/>
    </source>
</evidence>
<reference evidence="8" key="2">
    <citation type="submission" date="2020-09" db="EMBL/GenBank/DDBJ databases">
        <authorList>
            <person name="Sun Q."/>
            <person name="Zhou Y."/>
        </authorList>
    </citation>
    <scope>NUCLEOTIDE SEQUENCE</scope>
    <source>
        <strain evidence="8">CGMCC 1.15519</strain>
    </source>
</reference>
<dbReference type="GO" id="GO:0003677">
    <property type="term" value="F:DNA binding"/>
    <property type="evidence" value="ECO:0007669"/>
    <property type="project" value="UniProtKB-UniRule"/>
</dbReference>
<dbReference type="InterPro" id="IPR044068">
    <property type="entry name" value="CB"/>
</dbReference>
<dbReference type="InterPro" id="IPR025166">
    <property type="entry name" value="Integrase_DNA_bind_dom"/>
</dbReference>
<keyword evidence="4" id="KW-0233">DNA recombination</keyword>
<dbReference type="RefSeq" id="WP_188764209.1">
    <property type="nucleotide sequence ID" value="NZ_BMJM01000016.1"/>
</dbReference>
<dbReference type="PANTHER" id="PTHR30629:SF2">
    <property type="entry name" value="PROPHAGE INTEGRASE INTS-RELATED"/>
    <property type="match status" value="1"/>
</dbReference>
<dbReference type="Pfam" id="PF00589">
    <property type="entry name" value="Phage_integrase"/>
    <property type="match status" value="1"/>
</dbReference>
<dbReference type="AlphaFoldDB" id="A0A917A1V4"/>
<feature type="domain" description="Core-binding (CB)" evidence="7">
    <location>
        <begin position="98"/>
        <end position="180"/>
    </location>
</feature>
<dbReference type="InterPro" id="IPR053876">
    <property type="entry name" value="Phage_int_M"/>
</dbReference>
<dbReference type="InterPro" id="IPR002104">
    <property type="entry name" value="Integrase_catalytic"/>
</dbReference>
<name>A0A917A1V4_9SPHN</name>
<gene>
    <name evidence="8" type="ORF">GCM10011529_30120</name>
</gene>
<dbReference type="InterPro" id="IPR010998">
    <property type="entry name" value="Integrase_recombinase_N"/>
</dbReference>
<evidence type="ECO:0000256" key="2">
    <source>
        <dbReference type="ARBA" id="ARBA00022908"/>
    </source>
</evidence>
<dbReference type="CDD" id="cd00801">
    <property type="entry name" value="INT_P4_C"/>
    <property type="match status" value="1"/>
</dbReference>
<comment type="caution">
    <text evidence="8">The sequence shown here is derived from an EMBL/GenBank/DDBJ whole genome shotgun (WGS) entry which is preliminary data.</text>
</comment>
<keyword evidence="9" id="KW-1185">Reference proteome</keyword>
<dbReference type="GO" id="GO:0006310">
    <property type="term" value="P:DNA recombination"/>
    <property type="evidence" value="ECO:0007669"/>
    <property type="project" value="UniProtKB-KW"/>
</dbReference>
<comment type="similarity">
    <text evidence="1">Belongs to the 'phage' integrase family.</text>
</comment>
<dbReference type="PANTHER" id="PTHR30629">
    <property type="entry name" value="PROPHAGE INTEGRASE"/>
    <property type="match status" value="1"/>
</dbReference>
<proteinExistence type="inferred from homology"/>
<dbReference type="Gene3D" id="1.10.443.10">
    <property type="entry name" value="Intergrase catalytic core"/>
    <property type="match status" value="1"/>
</dbReference>
<dbReference type="PROSITE" id="PS51898">
    <property type="entry name" value="TYR_RECOMBINASE"/>
    <property type="match status" value="1"/>
</dbReference>
<evidence type="ECO:0000313" key="8">
    <source>
        <dbReference type="EMBL" id="GGE21456.1"/>
    </source>
</evidence>
<protein>
    <submittedName>
        <fullName evidence="8">Integrase</fullName>
    </submittedName>
</protein>
<dbReference type="InterPro" id="IPR013762">
    <property type="entry name" value="Integrase-like_cat_sf"/>
</dbReference>
<dbReference type="GO" id="GO:0015074">
    <property type="term" value="P:DNA integration"/>
    <property type="evidence" value="ECO:0007669"/>
    <property type="project" value="UniProtKB-KW"/>
</dbReference>
<dbReference type="Proteomes" id="UP000635071">
    <property type="component" value="Unassembled WGS sequence"/>
</dbReference>
<dbReference type="InterPro" id="IPR038488">
    <property type="entry name" value="Integrase_DNA-bd_sf"/>
</dbReference>
<accession>A0A917A1V4</accession>
<dbReference type="InterPro" id="IPR050808">
    <property type="entry name" value="Phage_Integrase"/>
</dbReference>